<organism evidence="3 4">
    <name type="scientific">Kitasatospora arboriphila</name>
    <dbReference type="NCBI Taxonomy" id="258052"/>
    <lineage>
        <taxon>Bacteria</taxon>
        <taxon>Bacillati</taxon>
        <taxon>Actinomycetota</taxon>
        <taxon>Actinomycetes</taxon>
        <taxon>Kitasatosporales</taxon>
        <taxon>Streptomycetaceae</taxon>
        <taxon>Kitasatospora</taxon>
    </lineage>
</organism>
<evidence type="ECO:0000313" key="3">
    <source>
        <dbReference type="EMBL" id="GAA1069943.1"/>
    </source>
</evidence>
<sequence length="198" mass="21027">MQCKHIGTRREEPAVNTSTSTAASTAAAETTATETAATETAALTSRMSDPVALVPELKELSGWLFRATGNRSVPRTTIGLVQLRAGQLVGSTYLVVMHAGMLRKAGESEERITAVATWRDAPYFTPAERAALALVEAVLTPNPAGERVPDELYAEAARHFDPTALTTLTLAIGQVNFFVPLALIGKPVPGVAPSEQWT</sequence>
<protein>
    <submittedName>
        <fullName evidence="3">Carboxymuconolactone decarboxylase family protein</fullName>
    </submittedName>
</protein>
<gene>
    <name evidence="3" type="ORF">GCM10009663_04510</name>
</gene>
<dbReference type="PANTHER" id="PTHR34846">
    <property type="entry name" value="4-CARBOXYMUCONOLACTONE DECARBOXYLASE FAMILY PROTEIN (AFU_ORTHOLOGUE AFUA_6G11590)"/>
    <property type="match status" value="1"/>
</dbReference>
<name>A0ABP4DVV1_9ACTN</name>
<dbReference type="SUPFAM" id="SSF69118">
    <property type="entry name" value="AhpD-like"/>
    <property type="match status" value="1"/>
</dbReference>
<feature type="domain" description="Carboxymuconolactone decarboxylase-like" evidence="2">
    <location>
        <begin position="69"/>
        <end position="136"/>
    </location>
</feature>
<keyword evidence="4" id="KW-1185">Reference proteome</keyword>
<dbReference type="EMBL" id="BAAALD010000003">
    <property type="protein sequence ID" value="GAA1069943.1"/>
    <property type="molecule type" value="Genomic_DNA"/>
</dbReference>
<feature type="region of interest" description="Disordered" evidence="1">
    <location>
        <begin position="1"/>
        <end position="43"/>
    </location>
</feature>
<feature type="compositionally biased region" description="Low complexity" evidence="1">
    <location>
        <begin position="17"/>
        <end position="42"/>
    </location>
</feature>
<dbReference type="InterPro" id="IPR003779">
    <property type="entry name" value="CMD-like"/>
</dbReference>
<evidence type="ECO:0000313" key="4">
    <source>
        <dbReference type="Proteomes" id="UP001499987"/>
    </source>
</evidence>
<reference evidence="4" key="1">
    <citation type="journal article" date="2019" name="Int. J. Syst. Evol. Microbiol.">
        <title>The Global Catalogue of Microorganisms (GCM) 10K type strain sequencing project: providing services to taxonomists for standard genome sequencing and annotation.</title>
        <authorList>
            <consortium name="The Broad Institute Genomics Platform"/>
            <consortium name="The Broad Institute Genome Sequencing Center for Infectious Disease"/>
            <person name="Wu L."/>
            <person name="Ma J."/>
        </authorList>
    </citation>
    <scope>NUCLEOTIDE SEQUENCE [LARGE SCALE GENOMIC DNA]</scope>
    <source>
        <strain evidence="4">JCM 13002</strain>
    </source>
</reference>
<proteinExistence type="predicted"/>
<dbReference type="Gene3D" id="1.20.1290.10">
    <property type="entry name" value="AhpD-like"/>
    <property type="match status" value="1"/>
</dbReference>
<dbReference type="Proteomes" id="UP001499987">
    <property type="component" value="Unassembled WGS sequence"/>
</dbReference>
<comment type="caution">
    <text evidence="3">The sequence shown here is derived from an EMBL/GenBank/DDBJ whole genome shotgun (WGS) entry which is preliminary data.</text>
</comment>
<dbReference type="InterPro" id="IPR029032">
    <property type="entry name" value="AhpD-like"/>
</dbReference>
<evidence type="ECO:0000256" key="1">
    <source>
        <dbReference type="SAM" id="MobiDB-lite"/>
    </source>
</evidence>
<evidence type="ECO:0000259" key="2">
    <source>
        <dbReference type="Pfam" id="PF02627"/>
    </source>
</evidence>
<accession>A0ABP4DVV1</accession>
<dbReference type="Pfam" id="PF02627">
    <property type="entry name" value="CMD"/>
    <property type="match status" value="1"/>
</dbReference>
<dbReference type="PANTHER" id="PTHR34846:SF10">
    <property type="entry name" value="CYTOPLASMIC PROTEIN"/>
    <property type="match status" value="1"/>
</dbReference>